<organism evidence="1 2">
    <name type="scientific">Chaenocephalus aceratus</name>
    <name type="common">Blackfin icefish</name>
    <name type="synonym">Chaenichthys aceratus</name>
    <dbReference type="NCBI Taxonomy" id="36190"/>
    <lineage>
        <taxon>Eukaryota</taxon>
        <taxon>Metazoa</taxon>
        <taxon>Chordata</taxon>
        <taxon>Craniata</taxon>
        <taxon>Vertebrata</taxon>
        <taxon>Euteleostomi</taxon>
        <taxon>Actinopterygii</taxon>
        <taxon>Neopterygii</taxon>
        <taxon>Teleostei</taxon>
        <taxon>Neoteleostei</taxon>
        <taxon>Acanthomorphata</taxon>
        <taxon>Eupercaria</taxon>
        <taxon>Perciformes</taxon>
        <taxon>Notothenioidei</taxon>
        <taxon>Channichthyidae</taxon>
        <taxon>Chaenocephalus</taxon>
    </lineage>
</organism>
<accession>A0ACB9VR41</accession>
<proteinExistence type="predicted"/>
<evidence type="ECO:0000313" key="1">
    <source>
        <dbReference type="EMBL" id="KAI4801997.1"/>
    </source>
</evidence>
<evidence type="ECO:0000313" key="2">
    <source>
        <dbReference type="Proteomes" id="UP001057452"/>
    </source>
</evidence>
<gene>
    <name evidence="1" type="ORF">KUCAC02_019861</name>
</gene>
<reference evidence="1" key="1">
    <citation type="submission" date="2022-05" db="EMBL/GenBank/DDBJ databases">
        <title>Chromosome-level genome of Chaenocephalus aceratus.</title>
        <authorList>
            <person name="Park H."/>
        </authorList>
    </citation>
    <scope>NUCLEOTIDE SEQUENCE</scope>
    <source>
        <strain evidence="1">KU_202001</strain>
    </source>
</reference>
<comment type="caution">
    <text evidence="1">The sequence shown here is derived from an EMBL/GenBank/DDBJ whole genome shotgun (WGS) entry which is preliminary data.</text>
</comment>
<dbReference type="Proteomes" id="UP001057452">
    <property type="component" value="Chromosome 24"/>
</dbReference>
<dbReference type="EMBL" id="CM043808">
    <property type="protein sequence ID" value="KAI4801997.1"/>
    <property type="molecule type" value="Genomic_DNA"/>
</dbReference>
<keyword evidence="2" id="KW-1185">Reference proteome</keyword>
<name>A0ACB9VR41_CHAAC</name>
<sequence>MITYVHCLSSKPVVSCWHKACYEDPSGQKRTLCSLSAKKMGNSFHHQAFPSPRPARPEGCLRKRLLSISKVHQRPESLWTPKPLLGPVTKGSQKKTQTSQDGKGTGYSVVGLLA</sequence>
<protein>
    <submittedName>
        <fullName evidence="1">Uncharacterized protein</fullName>
    </submittedName>
</protein>